<dbReference type="GeneID" id="56453298"/>
<dbReference type="EMBL" id="JAWXYC010000003">
    <property type="protein sequence ID" value="MDX5951125.1"/>
    <property type="molecule type" value="Genomic_DNA"/>
</dbReference>
<dbReference type="Proteomes" id="UP000298774">
    <property type="component" value="Plasmid p1"/>
</dbReference>
<dbReference type="InterPro" id="IPR027417">
    <property type="entry name" value="P-loop_NTPase"/>
</dbReference>
<name>A0A0P0EH30_AZOBR</name>
<dbReference type="InterPro" id="IPR002575">
    <property type="entry name" value="Aminoglycoside_PTrfase"/>
</dbReference>
<reference evidence="3 4" key="1">
    <citation type="submission" date="2018-09" db="EMBL/GenBank/DDBJ databases">
        <title>Whole genome based analysis of evolution and adaptive divergence in Indian and Brazilian strains of Azospirillum brasilense.</title>
        <authorList>
            <person name="Singh C."/>
            <person name="Tripathi A.K."/>
        </authorList>
    </citation>
    <scope>NUCLEOTIDE SEQUENCE [LARGE SCALE GENOMIC DNA]</scope>
    <source>
        <strain evidence="3 4">MTCC4038</strain>
        <plasmid evidence="3 4">p1</plasmid>
    </source>
</reference>
<keyword evidence="5" id="KW-1185">Reference proteome</keyword>
<keyword evidence="3" id="KW-0614">Plasmid</keyword>
<dbReference type="Proteomes" id="UP001277471">
    <property type="component" value="Unassembled WGS sequence"/>
</dbReference>
<dbReference type="InterPro" id="IPR052732">
    <property type="entry name" value="Cell-binding_unc_protein"/>
</dbReference>
<dbReference type="SUPFAM" id="SSF52540">
    <property type="entry name" value="P-loop containing nucleoside triphosphate hydrolases"/>
    <property type="match status" value="1"/>
</dbReference>
<organism evidence="3 4">
    <name type="scientific">Azospirillum brasilense</name>
    <dbReference type="NCBI Taxonomy" id="192"/>
    <lineage>
        <taxon>Bacteria</taxon>
        <taxon>Pseudomonadati</taxon>
        <taxon>Pseudomonadota</taxon>
        <taxon>Alphaproteobacteria</taxon>
        <taxon>Rhodospirillales</taxon>
        <taxon>Azospirillaceae</taxon>
        <taxon>Azospirillum</taxon>
    </lineage>
</organism>
<dbReference type="Gene3D" id="3.40.50.300">
    <property type="entry name" value="P-loop containing nucleotide triphosphate hydrolases"/>
    <property type="match status" value="1"/>
</dbReference>
<proteinExistence type="predicted"/>
<sequence>MQHAASDPARVPTQLAAAFLADPASHGGAAVERVETHAAIVFLAGNRAYKLKRAVRYPYLDYSTAERRRAACAEELRLNRRTAPSLYLGLESVVRRADGALAFGGEHAAGGPALDWLVVMHRFPQDALLDRMAERGGLDDELICRLADAVTTFHKAAEPRPDGGGAVAMREVVDGNIAELRASPSLFPPKDVETLARRSTDALERLTPLLEERRRRGFVRHCHGDLHLRNIVLLEGKPVLFDGIEFDERLAVIDVAYDLAFLLMDLEKRGLRPLGNAFLNRGLDATEDYDALALLPLFLSARAAIRAKIAASTAVLRPDDVASRTSEQEALAYLKQAVAALEPPTPRLVAIGGLSGSGKTRLARALAPSLGASPGAVVLRSDALRKRLFGVGEMERLAAEAYTPAVTRRVYAGLLERARVVLAAGHAVVLDAVHARPEERSAAAGVAADVGVRFDGVWLDAPLDRRVARIAARRGDASDATVEVAERQDVYDLGPLEWLRTNAGRDAGETLAAVLERLV</sequence>
<feature type="domain" description="Aminoglycoside phosphotransferase" evidence="1">
    <location>
        <begin position="123"/>
        <end position="294"/>
    </location>
</feature>
<evidence type="ECO:0000313" key="5">
    <source>
        <dbReference type="Proteomes" id="UP001277471"/>
    </source>
</evidence>
<accession>A0A0P0EH30</accession>
<dbReference type="SUPFAM" id="SSF56112">
    <property type="entry name" value="Protein kinase-like (PK-like)"/>
    <property type="match status" value="1"/>
</dbReference>
<reference evidence="2 5" key="2">
    <citation type="submission" date="2023-11" db="EMBL/GenBank/DDBJ databases">
        <title>MicrobeMod: A computational toolkit for identifying prokaryotic methylation and restriction-modification with nanopore sequencing.</title>
        <authorList>
            <person name="Crits-Christoph A."/>
            <person name="Kang S.C."/>
            <person name="Lee H."/>
            <person name="Ostrov N."/>
        </authorList>
    </citation>
    <scope>NUCLEOTIDE SEQUENCE [LARGE SCALE GENOMIC DNA]</scope>
    <source>
        <strain evidence="2 5">ATCC 29145</strain>
    </source>
</reference>
<dbReference type="Pfam" id="PF13671">
    <property type="entry name" value="AAA_33"/>
    <property type="match status" value="1"/>
</dbReference>
<geneLocation type="plasmid" evidence="3 4">
    <name>p1</name>
</geneLocation>
<dbReference type="PANTHER" id="PTHR43883:SF1">
    <property type="entry name" value="GLUCONOKINASE"/>
    <property type="match status" value="1"/>
</dbReference>
<dbReference type="Pfam" id="PF01636">
    <property type="entry name" value="APH"/>
    <property type="match status" value="1"/>
</dbReference>
<dbReference type="RefSeq" id="WP_059399220.1">
    <property type="nucleotide sequence ID" value="NZ_CP012915.1"/>
</dbReference>
<evidence type="ECO:0000313" key="4">
    <source>
        <dbReference type="Proteomes" id="UP000298774"/>
    </source>
</evidence>
<protein>
    <submittedName>
        <fullName evidence="2">AAA family ATPase</fullName>
    </submittedName>
</protein>
<dbReference type="InterPro" id="IPR011009">
    <property type="entry name" value="Kinase-like_dom_sf"/>
</dbReference>
<dbReference type="EMBL" id="CP032340">
    <property type="protein sequence ID" value="QCO11336.1"/>
    <property type="molecule type" value="Genomic_DNA"/>
</dbReference>
<dbReference type="PANTHER" id="PTHR43883">
    <property type="entry name" value="SLR0207 PROTEIN"/>
    <property type="match status" value="1"/>
</dbReference>
<gene>
    <name evidence="3" type="ORF">D3868_20285</name>
    <name evidence="2" type="ORF">SIM66_07955</name>
</gene>
<dbReference type="KEGG" id="abf:AMK58_17120"/>
<evidence type="ECO:0000259" key="1">
    <source>
        <dbReference type="Pfam" id="PF01636"/>
    </source>
</evidence>
<evidence type="ECO:0000313" key="2">
    <source>
        <dbReference type="EMBL" id="MDX5951125.1"/>
    </source>
</evidence>
<dbReference type="AlphaFoldDB" id="A0A0P0EH30"/>
<evidence type="ECO:0000313" key="3">
    <source>
        <dbReference type="EMBL" id="QCO11336.1"/>
    </source>
</evidence>